<feature type="region of interest" description="Disordered" evidence="1">
    <location>
        <begin position="61"/>
        <end position="97"/>
    </location>
</feature>
<evidence type="ECO:0000313" key="3">
    <source>
        <dbReference type="Proteomes" id="UP000826656"/>
    </source>
</evidence>
<dbReference type="Proteomes" id="UP000826656">
    <property type="component" value="Unassembled WGS sequence"/>
</dbReference>
<keyword evidence="3" id="KW-1185">Reference proteome</keyword>
<organism evidence="2 3">
    <name type="scientific">Solanum tuberosum</name>
    <name type="common">Potato</name>
    <dbReference type="NCBI Taxonomy" id="4113"/>
    <lineage>
        <taxon>Eukaryota</taxon>
        <taxon>Viridiplantae</taxon>
        <taxon>Streptophyta</taxon>
        <taxon>Embryophyta</taxon>
        <taxon>Tracheophyta</taxon>
        <taxon>Spermatophyta</taxon>
        <taxon>Magnoliopsida</taxon>
        <taxon>eudicotyledons</taxon>
        <taxon>Gunneridae</taxon>
        <taxon>Pentapetalae</taxon>
        <taxon>asterids</taxon>
        <taxon>lamiids</taxon>
        <taxon>Solanales</taxon>
        <taxon>Solanaceae</taxon>
        <taxon>Solanoideae</taxon>
        <taxon>Solaneae</taxon>
        <taxon>Solanum</taxon>
    </lineage>
</organism>
<protein>
    <submittedName>
        <fullName evidence="2">Uncharacterized protein</fullName>
    </submittedName>
</protein>
<dbReference type="EMBL" id="JAIVGD010000005">
    <property type="protein sequence ID" value="KAH0773530.1"/>
    <property type="molecule type" value="Genomic_DNA"/>
</dbReference>
<name>A0ABQ7VYG4_SOLTU</name>
<evidence type="ECO:0000256" key="1">
    <source>
        <dbReference type="SAM" id="MobiDB-lite"/>
    </source>
</evidence>
<comment type="caution">
    <text evidence="2">The sequence shown here is derived from an EMBL/GenBank/DDBJ whole genome shotgun (WGS) entry which is preliminary data.</text>
</comment>
<proteinExistence type="predicted"/>
<feature type="compositionally biased region" description="Basic and acidic residues" evidence="1">
    <location>
        <begin position="86"/>
        <end position="97"/>
    </location>
</feature>
<gene>
    <name evidence="2" type="ORF">KY290_010667</name>
</gene>
<feature type="compositionally biased region" description="Polar residues" evidence="1">
    <location>
        <begin position="66"/>
        <end position="80"/>
    </location>
</feature>
<accession>A0ABQ7VYG4</accession>
<reference evidence="2 3" key="1">
    <citation type="journal article" date="2021" name="bioRxiv">
        <title>Chromosome-scale and haplotype-resolved genome assembly of a tetraploid potato cultivar.</title>
        <authorList>
            <person name="Sun H."/>
            <person name="Jiao W.-B."/>
            <person name="Krause K."/>
            <person name="Campoy J.A."/>
            <person name="Goel M."/>
            <person name="Folz-Donahue K."/>
            <person name="Kukat C."/>
            <person name="Huettel B."/>
            <person name="Schneeberger K."/>
        </authorList>
    </citation>
    <scope>NUCLEOTIDE SEQUENCE [LARGE SCALE GENOMIC DNA]</scope>
    <source>
        <strain evidence="2">SolTubOtavaFocal</strain>
        <tissue evidence="2">Leaves</tissue>
    </source>
</reference>
<evidence type="ECO:0000313" key="2">
    <source>
        <dbReference type="EMBL" id="KAH0773530.1"/>
    </source>
</evidence>
<sequence>MLKGEGESTTSHPSQGTTLDKLIIAKELPAEELPQGEGVFAAPNHQEKPLLKGVIIQRPPLKELSTEQGESTTPHPSQGPTLDEVVIAKEMHAEELP</sequence>